<evidence type="ECO:0000256" key="2">
    <source>
        <dbReference type="ARBA" id="ARBA00023054"/>
    </source>
</evidence>
<dbReference type="RefSeq" id="XP_013773562.2">
    <property type="nucleotide sequence ID" value="XM_013918108.2"/>
</dbReference>
<protein>
    <submittedName>
        <fullName evidence="5">Protein FAM161A-like isoform X1</fullName>
    </submittedName>
</protein>
<dbReference type="InterPro" id="IPR051655">
    <property type="entry name" value="FAM161"/>
</dbReference>
<dbReference type="InterPro" id="IPR019579">
    <property type="entry name" value="FAM161A/B"/>
</dbReference>
<dbReference type="GeneID" id="106458587"/>
<organism evidence="4 5">
    <name type="scientific">Limulus polyphemus</name>
    <name type="common">Atlantic horseshoe crab</name>
    <dbReference type="NCBI Taxonomy" id="6850"/>
    <lineage>
        <taxon>Eukaryota</taxon>
        <taxon>Metazoa</taxon>
        <taxon>Ecdysozoa</taxon>
        <taxon>Arthropoda</taxon>
        <taxon>Chelicerata</taxon>
        <taxon>Merostomata</taxon>
        <taxon>Xiphosura</taxon>
        <taxon>Limulidae</taxon>
        <taxon>Limulus</taxon>
    </lineage>
</organism>
<dbReference type="PANTHER" id="PTHR21501">
    <property type="entry name" value="PROTEIN FAM-161"/>
    <property type="match status" value="1"/>
</dbReference>
<dbReference type="Pfam" id="PF10595">
    <property type="entry name" value="FAM161A_B"/>
    <property type="match status" value="1"/>
</dbReference>
<dbReference type="PANTHER" id="PTHR21501:SF1">
    <property type="entry name" value="PROTEIN FAM-161"/>
    <property type="match status" value="1"/>
</dbReference>
<evidence type="ECO:0000313" key="5">
    <source>
        <dbReference type="RefSeq" id="XP_013773562.2"/>
    </source>
</evidence>
<feature type="compositionally biased region" description="Polar residues" evidence="3">
    <location>
        <begin position="734"/>
        <end position="744"/>
    </location>
</feature>
<keyword evidence="2" id="KW-0175">Coiled coil</keyword>
<accession>A0ABM1B2N7</accession>
<proteinExistence type="inferred from homology"/>
<feature type="compositionally biased region" description="Low complexity" evidence="3">
    <location>
        <begin position="750"/>
        <end position="764"/>
    </location>
</feature>
<feature type="region of interest" description="Disordered" evidence="3">
    <location>
        <begin position="334"/>
        <end position="355"/>
    </location>
</feature>
<dbReference type="Proteomes" id="UP000694941">
    <property type="component" value="Unplaced"/>
</dbReference>
<gene>
    <name evidence="5" type="primary">LOC106458587</name>
</gene>
<feature type="region of interest" description="Disordered" evidence="3">
    <location>
        <begin position="728"/>
        <end position="794"/>
    </location>
</feature>
<evidence type="ECO:0000256" key="3">
    <source>
        <dbReference type="SAM" id="MobiDB-lite"/>
    </source>
</evidence>
<feature type="compositionally biased region" description="Basic and acidic residues" evidence="3">
    <location>
        <begin position="339"/>
        <end position="355"/>
    </location>
</feature>
<comment type="similarity">
    <text evidence="1">Belongs to the FAM161 family.</text>
</comment>
<reference evidence="5" key="1">
    <citation type="submission" date="2025-08" db="UniProtKB">
        <authorList>
            <consortium name="RefSeq"/>
        </authorList>
    </citation>
    <scope>IDENTIFICATION</scope>
    <source>
        <tissue evidence="5">Muscle</tissue>
    </source>
</reference>
<evidence type="ECO:0000256" key="1">
    <source>
        <dbReference type="ARBA" id="ARBA00006663"/>
    </source>
</evidence>
<sequence length="794" mass="93010">MDVKEDISHYVKPTVSDGLSRSSTFVQEMVENGFKCSSKFKLQEVHSSGMKRSTNEQDQLVNVCDNKSLLNNSLPVLKTEVFSQELMDLEKAQNQAVQKIKSIYEDIFRSTPSEKSDYSMKYFVSNKEVQTENECESSEAPFFIEFQTGTNTVSTNDKHSNSKFLNNRSLEDNFALNEYDISSFNFPLEWYKALESNECEKKESLHMQTTCQSAYEQQTAHYLNFQNFPVSRFSMFKHQQHSGRPCHHHFNYQKWHHNNNEKTNISKLSNLDKRIQMYRTETCNVQELRNMPFKVKHKKHNYAYKTTLKPENLWTKKITIPRPFNLTLDEKHRVRTSKLSREKDSNEKEKQEPRKLFHANPVPLHTYLPLYEKMVEKNKNRLEKRKIYNAEKLKAVVKPLNFLQQHKSRSICKSAPDLLETNSEFRANPPPLHILGEKIDLKMKAEEELRKIRIKLRAEEMIKNSTLPFSTKKFQFTRSVSCMSLPACKQTDDFTDKSNCSNKVKSKSASQVKPSIVAFSSRPKQTIHTPRYTVCQPFHLHTTDMPSRMNKVHEDIKKDEKILRETRWPFKNPRLPVSPTCLPQFSAPAPIKMTAAAILRQQQIRKRIEDTKTAVRREKIKMREKKRREHQLCKEIGWKFRVGDALLSNQEKLFEKIQSHRESGRARLREYYMELEEMRERVKNQPLLVERQTMEAAKNQAKQHYVKILQNAGLDPDFVQKKSDKFVQDMSGEPESTQYSVNSKNQHRGSNTSLSHPSSLSSSNQQEDQEEYSKEDKYETEEEASYTESSNDAS</sequence>
<name>A0ABM1B2N7_LIMPO</name>
<evidence type="ECO:0000313" key="4">
    <source>
        <dbReference type="Proteomes" id="UP000694941"/>
    </source>
</evidence>
<keyword evidence="4" id="KW-1185">Reference proteome</keyword>